<dbReference type="EMBL" id="PFBC01000061">
    <property type="protein sequence ID" value="PIR87570.1"/>
    <property type="molecule type" value="Genomic_DNA"/>
</dbReference>
<protein>
    <submittedName>
        <fullName evidence="1">Uncharacterized protein</fullName>
    </submittedName>
</protein>
<name>A0A2H0UME6_9BACT</name>
<evidence type="ECO:0000313" key="1">
    <source>
        <dbReference type="EMBL" id="PIR87570.1"/>
    </source>
</evidence>
<sequence length="67" mass="7773">MHASTLLQFAWETPLWRKREVRSDFPPIQERGMGWNPYWLVPVDPDSAEVYTTSHSLIFLLGLGAEK</sequence>
<proteinExistence type="predicted"/>
<gene>
    <name evidence="1" type="ORF">COU10_03930</name>
</gene>
<reference evidence="2" key="1">
    <citation type="submission" date="2017-09" db="EMBL/GenBank/DDBJ databases">
        <title>Depth-based differentiation of microbial function through sediment-hosted aquifers and enrichment of novel symbionts in the deep terrestrial subsurface.</title>
        <authorList>
            <person name="Probst A.J."/>
            <person name="Ladd B."/>
            <person name="Jarett J.K."/>
            <person name="Geller-Mcgrath D.E."/>
            <person name="Sieber C.M.K."/>
            <person name="Emerson J.B."/>
            <person name="Anantharaman K."/>
            <person name="Thomas B.C."/>
            <person name="Malmstrom R."/>
            <person name="Stieglmeier M."/>
            <person name="Klingl A."/>
            <person name="Woyke T."/>
            <person name="Ryan C.M."/>
            <person name="Banfield J.F."/>
        </authorList>
    </citation>
    <scope>NUCLEOTIDE SEQUENCE [LARGE SCALE GENOMIC DNA]</scope>
</reference>
<dbReference type="Proteomes" id="UP000230903">
    <property type="component" value="Unassembled WGS sequence"/>
</dbReference>
<dbReference type="AlphaFoldDB" id="A0A2H0UME6"/>
<accession>A0A2H0UME6</accession>
<evidence type="ECO:0000313" key="2">
    <source>
        <dbReference type="Proteomes" id="UP000230903"/>
    </source>
</evidence>
<organism evidence="1 2">
    <name type="scientific">Candidatus Harrisonbacteria bacterium CG10_big_fil_rev_8_21_14_0_10_45_28</name>
    <dbReference type="NCBI Taxonomy" id="1974586"/>
    <lineage>
        <taxon>Bacteria</taxon>
        <taxon>Candidatus Harrisoniibacteriota</taxon>
    </lineage>
</organism>
<comment type="caution">
    <text evidence="1">The sequence shown here is derived from an EMBL/GenBank/DDBJ whole genome shotgun (WGS) entry which is preliminary data.</text>
</comment>